<dbReference type="RefSeq" id="WP_137116152.1">
    <property type="nucleotide sequence ID" value="NZ_CP032322.1"/>
</dbReference>
<keyword evidence="1" id="KW-0614">Plasmid</keyword>
<gene>
    <name evidence="1" type="ORF">D3093_15085</name>
</gene>
<geneLocation type="plasmid" evidence="1 2">
    <name>p1</name>
</geneLocation>
<organism evidence="1 2">
    <name type="scientific">Azospirillum argentinense</name>
    <dbReference type="NCBI Taxonomy" id="2970906"/>
    <lineage>
        <taxon>Bacteria</taxon>
        <taxon>Pseudomonadati</taxon>
        <taxon>Pseudomonadota</taxon>
        <taxon>Alphaproteobacteria</taxon>
        <taxon>Rhodospirillales</taxon>
        <taxon>Azospirillaceae</taxon>
        <taxon>Azospirillum</taxon>
    </lineage>
</organism>
<dbReference type="KEGG" id="aare:D3093_15085"/>
<evidence type="ECO:0000313" key="1">
    <source>
        <dbReference type="EMBL" id="QCN96663.1"/>
    </source>
</evidence>
<evidence type="ECO:0000313" key="2">
    <source>
        <dbReference type="Proteomes" id="UP000298595"/>
    </source>
</evidence>
<evidence type="ECO:0008006" key="3">
    <source>
        <dbReference type="Google" id="ProtNLM"/>
    </source>
</evidence>
<name>A0A4D8PD04_9PROT</name>
<dbReference type="Pfam" id="PF04883">
    <property type="entry name" value="HK97-gp10_like"/>
    <property type="match status" value="1"/>
</dbReference>
<protein>
    <recommendedName>
        <fullName evidence="3">HK97 gp10 family phage protein</fullName>
    </recommendedName>
</protein>
<sequence>MARRRMSGATKLRRLLRRLPVEAQAEVATAIEAAATRVYDNALAAMPAVGKNRYATGELRAKFKVKIRKDGLGASVGSFGKRRARHAHLVEFGARPHAIKMPGGAVIQHPGSPAQPFLVPAFKANKARNLADIGGAVDRALKHTAGSVTDDGDSLAALPALIRRTKDADP</sequence>
<reference evidence="1 2" key="1">
    <citation type="submission" date="2018-09" db="EMBL/GenBank/DDBJ databases">
        <title>Whole genome based analysis of evolution and adaptive divergence in Indian and Brazilian strains of Azospirillum brasilense.</title>
        <authorList>
            <person name="Singh C."/>
            <person name="Tripathi A.K."/>
        </authorList>
    </citation>
    <scope>NUCLEOTIDE SEQUENCE [LARGE SCALE GENOMIC DNA]</scope>
    <source>
        <strain evidence="1 2">MTCC4035</strain>
        <plasmid evidence="1 2">p1</plasmid>
    </source>
</reference>
<proteinExistence type="predicted"/>
<dbReference type="EMBL" id="CP032322">
    <property type="protein sequence ID" value="QCN96663.1"/>
    <property type="molecule type" value="Genomic_DNA"/>
</dbReference>
<accession>A0A4D8PD04</accession>
<dbReference type="InterPro" id="IPR010064">
    <property type="entry name" value="HK97-gp10_tail"/>
</dbReference>
<dbReference type="Proteomes" id="UP000298595">
    <property type="component" value="Plasmid p1"/>
</dbReference>
<dbReference type="AlphaFoldDB" id="A0A4D8PD04"/>